<keyword evidence="1" id="KW-0328">Glycosyltransferase</keyword>
<dbReference type="Pfam" id="PF13439">
    <property type="entry name" value="Glyco_transf_4"/>
    <property type="match status" value="1"/>
</dbReference>
<dbReference type="EMBL" id="AVPL01000018">
    <property type="protein sequence ID" value="KGN41386.1"/>
    <property type="molecule type" value="Genomic_DNA"/>
</dbReference>
<dbReference type="eggNOG" id="COG0438">
    <property type="taxonomic scope" value="Bacteria"/>
</dbReference>
<evidence type="ECO:0000259" key="4">
    <source>
        <dbReference type="Pfam" id="PF13439"/>
    </source>
</evidence>
<dbReference type="AlphaFoldDB" id="A0A0A0K0R5"/>
<dbReference type="Pfam" id="PF00534">
    <property type="entry name" value="Glycos_transf_1"/>
    <property type="match status" value="1"/>
</dbReference>
<evidence type="ECO:0000256" key="1">
    <source>
        <dbReference type="ARBA" id="ARBA00022676"/>
    </source>
</evidence>
<name>A0A0A0K0R5_9MICO</name>
<sequence>MGSATPSPAPVRVLWLVKGLGPGGAEQLLLLAAGVADRERFDYRLAFVRPDKTHLVPEFQALGLEPERLGAGSDRRGGWVGDLRRALRDVDVVHAHSPVLASAARLVARTLPRTRRPAVVVTEHNEWTSHRTPTRLLNAATAGLDARHWAVSDQVKETVWSPLRDGYAVLIHGIDPDTVRPDPGARSRLRAELGVADDEVLSLTVANLRRNKDYPNLLRGARIALDADPSLRFAAVGQGPLADEVAALHASLGLGDRFLLLGYRRDVHDLMAAADVFTLASAHEGLPVAVMEAFAHGLPVVATEVGGLPHQVTDGVEGLLVPPADAAALARALVAVAADDDLRRRMGAAGLERSAAYDIRNAVREQESAYAALRTASART</sequence>
<dbReference type="GO" id="GO:0016757">
    <property type="term" value="F:glycosyltransferase activity"/>
    <property type="evidence" value="ECO:0007669"/>
    <property type="project" value="UniProtKB-KW"/>
</dbReference>
<reference evidence="5 6" key="1">
    <citation type="submission" date="2013-08" db="EMBL/GenBank/DDBJ databases">
        <title>The genome sequence of Knoellia aerolata.</title>
        <authorList>
            <person name="Zhu W."/>
            <person name="Wang G."/>
        </authorList>
    </citation>
    <scope>NUCLEOTIDE SEQUENCE [LARGE SCALE GENOMIC DNA]</scope>
    <source>
        <strain evidence="5 6">DSM 18566</strain>
    </source>
</reference>
<protein>
    <submittedName>
        <fullName evidence="5">Lipopolysaccharide biosynthesis protein</fullName>
    </submittedName>
</protein>
<proteinExistence type="predicted"/>
<organism evidence="5 6">
    <name type="scientific">Knoellia aerolata DSM 18566</name>
    <dbReference type="NCBI Taxonomy" id="1385519"/>
    <lineage>
        <taxon>Bacteria</taxon>
        <taxon>Bacillati</taxon>
        <taxon>Actinomycetota</taxon>
        <taxon>Actinomycetes</taxon>
        <taxon>Micrococcales</taxon>
        <taxon>Intrasporangiaceae</taxon>
        <taxon>Knoellia</taxon>
    </lineage>
</organism>
<feature type="domain" description="Glycosyl transferase family 1" evidence="3">
    <location>
        <begin position="187"/>
        <end position="350"/>
    </location>
</feature>
<dbReference type="STRING" id="1385519.N801_07500"/>
<dbReference type="Proteomes" id="UP000030013">
    <property type="component" value="Unassembled WGS sequence"/>
</dbReference>
<dbReference type="PANTHER" id="PTHR12526:SF630">
    <property type="entry name" value="GLYCOSYLTRANSFERASE"/>
    <property type="match status" value="1"/>
</dbReference>
<dbReference type="SUPFAM" id="SSF53756">
    <property type="entry name" value="UDP-Glycosyltransferase/glycogen phosphorylase"/>
    <property type="match status" value="1"/>
</dbReference>
<evidence type="ECO:0000259" key="3">
    <source>
        <dbReference type="Pfam" id="PF00534"/>
    </source>
</evidence>
<gene>
    <name evidence="5" type="ORF">N801_07500</name>
</gene>
<evidence type="ECO:0000313" key="6">
    <source>
        <dbReference type="Proteomes" id="UP000030013"/>
    </source>
</evidence>
<dbReference type="RefSeq" id="WP_035936390.1">
    <property type="nucleotide sequence ID" value="NZ_AVPL01000018.1"/>
</dbReference>
<keyword evidence="2" id="KW-0808">Transferase</keyword>
<dbReference type="OrthoDB" id="506201at2"/>
<dbReference type="Gene3D" id="3.40.50.2000">
    <property type="entry name" value="Glycogen Phosphorylase B"/>
    <property type="match status" value="2"/>
</dbReference>
<dbReference type="InterPro" id="IPR001296">
    <property type="entry name" value="Glyco_trans_1"/>
</dbReference>
<feature type="domain" description="Glycosyltransferase subfamily 4-like N-terminal" evidence="4">
    <location>
        <begin position="23"/>
        <end position="176"/>
    </location>
</feature>
<comment type="caution">
    <text evidence="5">The sequence shown here is derived from an EMBL/GenBank/DDBJ whole genome shotgun (WGS) entry which is preliminary data.</text>
</comment>
<dbReference type="PANTHER" id="PTHR12526">
    <property type="entry name" value="GLYCOSYLTRANSFERASE"/>
    <property type="match status" value="1"/>
</dbReference>
<dbReference type="InterPro" id="IPR028098">
    <property type="entry name" value="Glyco_trans_4-like_N"/>
</dbReference>
<evidence type="ECO:0000256" key="2">
    <source>
        <dbReference type="ARBA" id="ARBA00022679"/>
    </source>
</evidence>
<evidence type="ECO:0000313" key="5">
    <source>
        <dbReference type="EMBL" id="KGN41386.1"/>
    </source>
</evidence>
<keyword evidence="6" id="KW-1185">Reference proteome</keyword>
<accession>A0A0A0K0R5</accession>